<dbReference type="InterPro" id="IPR002890">
    <property type="entry name" value="MG2"/>
</dbReference>
<feature type="compositionally biased region" description="Low complexity" evidence="8">
    <location>
        <begin position="225"/>
        <end position="235"/>
    </location>
</feature>
<evidence type="ECO:0000259" key="10">
    <source>
        <dbReference type="SMART" id="SM01359"/>
    </source>
</evidence>
<feature type="domain" description="Alpha-macroglobulin receptor-binding" evidence="11">
    <location>
        <begin position="1249"/>
        <end position="1338"/>
    </location>
</feature>
<feature type="chain" id="PRO_5035315796" description="TEP1-F" evidence="9">
    <location>
        <begin position="20"/>
        <end position="1361"/>
    </location>
</feature>
<comment type="caution">
    <text evidence="12">The sequence shown here is derived from an EMBL/GenBank/DDBJ whole genome shotgun (WGS) entry which is preliminary data.</text>
</comment>
<dbReference type="InterPro" id="IPR011626">
    <property type="entry name" value="Alpha-macroglobulin_TED"/>
</dbReference>
<dbReference type="FunFam" id="2.60.40.1930:FF:000001">
    <property type="entry name" value="CD109 isoform 3"/>
    <property type="match status" value="1"/>
</dbReference>
<dbReference type="OrthoDB" id="9998011at2759"/>
<dbReference type="Pfam" id="PF07677">
    <property type="entry name" value="A2M_recep"/>
    <property type="match status" value="1"/>
</dbReference>
<dbReference type="PANTHER" id="PTHR11412:SF136">
    <property type="entry name" value="CD109 ANTIGEN"/>
    <property type="match status" value="1"/>
</dbReference>
<evidence type="ECO:0000256" key="2">
    <source>
        <dbReference type="ARBA" id="ARBA00022966"/>
    </source>
</evidence>
<reference evidence="12" key="1">
    <citation type="submission" date="2021-06" db="EMBL/GenBank/DDBJ databases">
        <authorList>
            <person name="Hodson N. C."/>
            <person name="Mongue J. A."/>
            <person name="Jaron S. K."/>
        </authorList>
    </citation>
    <scope>NUCLEOTIDE SEQUENCE</scope>
</reference>
<dbReference type="Proteomes" id="UP000708208">
    <property type="component" value="Unassembled WGS sequence"/>
</dbReference>
<feature type="region of interest" description="Disordered" evidence="8">
    <location>
        <begin position="710"/>
        <end position="730"/>
    </location>
</feature>
<comment type="subunit">
    <text evidence="6">Heterodimer of a TEP1-N chain and an TEP1-C chain non-covalently linked. Forms a complex composed of TEP1-N and TEP1-C heterodimer, LRIM1 and APL1C; the interaction stabilizes TEP1-N and TEP1-C heterodimer, prevents its binding to tissues while circulating in the hemolymph and protects the thioester bond from hydrolysis. Mature TEP1 and to a lesser extent full-length TEP1 interact with SPCLIP1; the interaction is induced by microbial infection.</text>
</comment>
<evidence type="ECO:0000313" key="13">
    <source>
        <dbReference type="Proteomes" id="UP000708208"/>
    </source>
</evidence>
<dbReference type="InterPro" id="IPR011625">
    <property type="entry name" value="A2M_N_BRD"/>
</dbReference>
<dbReference type="PROSITE" id="PS00477">
    <property type="entry name" value="ALPHA_2_MACROGLOBULIN"/>
    <property type="match status" value="1"/>
</dbReference>
<comment type="function">
    <text evidence="5">Binds covalently through a thioester bond to the pathogen surface resulting in pathogen clearance.</text>
</comment>
<dbReference type="InterPro" id="IPR047565">
    <property type="entry name" value="Alpha-macroglob_thiol-ester_cl"/>
</dbReference>
<dbReference type="EMBL" id="CAJVCH010526007">
    <property type="protein sequence ID" value="CAG7822305.1"/>
    <property type="molecule type" value="Genomic_DNA"/>
</dbReference>
<evidence type="ECO:0000259" key="11">
    <source>
        <dbReference type="SMART" id="SM01361"/>
    </source>
</evidence>
<sequence length="1361" mass="150159">MLSVHFLLIFSHCLLFISTQETKPPENTTAPIFTAVSSKVIYPDSVYKISVFVEPSPGSPGEPIKITGKISSQKESFTSEEVSILPGKTQVIPIKLQELNDKNYNLTLTVTDSKGKTQERRTGIFASQRDKSILIQTDKAIYKPGETVKFRVVLLNRSLKPLTEDEPIDVKIYDSQRNLIRSSEDVNVQAGFYKSQLQLSAEPLLGDWNIEIKLKNKTEVAENARSSPSSGSSFRRPNRRQREDPTQKTLSFSVDQYVLPKYEVTVKLPNFITFEDFKVPVEVGAKYTYGKAVAGECTLNVKRYYSYDVDDGRVAKTFPINGTAMTEVNIENVFKAKTSSNYKYEQDIVFEASCTEEITGKVLTASSQVRIYYHPYNIERVKHTESLKPGLPYTAIFKLSTPDNVPISDPAPDALKISHGFSYDLEGSSFTSSVPENGLVRLTFRTPTNILNQPRVIEVKYKELTKTFYNPSFYNSDANTYMQIQLVSNSSTTELTDPIQIVKNKMTININATKPFGTLNYLIHGRQDILASEQINLPAPVTEYNLEIVCPDNADPEARIVIYTVLSETKDLLVDSLKFSARKLETDNYLNITLSKDKAEPGDNVTLTLHSAKGSLIALRGVDQSVLLLKEDKDITQKSLDEEVVARENEAIWSNRNWGGSDAFRMFEEGGLVILTNAKLNTPESSNYGSPVAISSAEISSDRVQEQSFASTPAAGAFGAPGAGGGGGGEASIREVSAEITLDNADGKFEFADEKIKNDKAQTKSIALKPNGVSSVKFAIIPKQFGLSMLNVKGVSATAGDALSQPLRVIPPGQRQKRSTAVLLNPDKPGGLTKSELTASFPEKRVEGADQVQLTLLSDILGPAASNLEQLLELPTGCGEQNLMSLVANIVILNYLNATDSLNSEMRTKAIGYLESGYQRELTYRRSDGSFSSFGNSDISGSTWLTAFVARTLIQAKPYITVDDSVIKSALEFLERQQTSDGGFYENAPAFQRALRGTKTTGGVAITAFTALAFIEAKKNWSTEKVETNSDGDETIETSSVNSTIIDRALKFITDKATKDDFEDVYAVVLSAYAATLADHPSKDKLFAKLEGTAKTDKGFTYWEVPKKNVTKGKGDNETELFRIFPWEYYVQPDTVLGLTALAKYAELTKSKETDLQVKFKEGTTDKTVPINEKNAQVVQEFELPANTRTLDVAAEGKGSALAQLTWTYYVENPVRDPAFAVNVTVGKLAGDDLTLDICTKYLGKDGNSNMAIVEVNLPSGYAFDTESLLQLKSVKEYRRNDLQNQNTQLEAYFNHLSSEETCFPVQASRVFKVGKISPAYVNVYDYYDTTKTARAFYEPPKTSICDICVESNDCAANNCV</sequence>
<feature type="signal peptide" evidence="9">
    <location>
        <begin position="1"/>
        <end position="19"/>
    </location>
</feature>
<evidence type="ECO:0000256" key="3">
    <source>
        <dbReference type="ARBA" id="ARBA00023157"/>
    </source>
</evidence>
<keyword evidence="1 9" id="KW-0732">Signal</keyword>
<evidence type="ECO:0000256" key="4">
    <source>
        <dbReference type="ARBA" id="ARBA00023180"/>
    </source>
</evidence>
<proteinExistence type="predicted"/>
<dbReference type="PANTHER" id="PTHR11412">
    <property type="entry name" value="MACROGLOBULIN / COMPLEMENT"/>
    <property type="match status" value="1"/>
</dbReference>
<dbReference type="Pfam" id="PF07678">
    <property type="entry name" value="TED_complement"/>
    <property type="match status" value="1"/>
</dbReference>
<keyword evidence="2" id="KW-0882">Thioester bond</keyword>
<dbReference type="InterPro" id="IPR019742">
    <property type="entry name" value="MacrogloblnA2_CS"/>
</dbReference>
<accession>A0A8J2LHQ3</accession>
<keyword evidence="13" id="KW-1185">Reference proteome</keyword>
<evidence type="ECO:0000256" key="6">
    <source>
        <dbReference type="ARBA" id="ARBA00063781"/>
    </source>
</evidence>
<dbReference type="InterPro" id="IPR009048">
    <property type="entry name" value="A-macroglobulin_rcpt-bd"/>
</dbReference>
<name>A0A8J2LHQ3_9HEXA</name>
<evidence type="ECO:0000256" key="1">
    <source>
        <dbReference type="ARBA" id="ARBA00022729"/>
    </source>
</evidence>
<dbReference type="SMART" id="SM01359">
    <property type="entry name" value="A2M_N_2"/>
    <property type="match status" value="1"/>
</dbReference>
<evidence type="ECO:0000256" key="8">
    <source>
        <dbReference type="SAM" id="MobiDB-lite"/>
    </source>
</evidence>
<feature type="compositionally biased region" description="Gly residues" evidence="8">
    <location>
        <begin position="719"/>
        <end position="730"/>
    </location>
</feature>
<keyword evidence="3" id="KW-1015">Disulfide bond</keyword>
<feature type="region of interest" description="Disordered" evidence="8">
    <location>
        <begin position="219"/>
        <end position="247"/>
    </location>
</feature>
<evidence type="ECO:0000256" key="7">
    <source>
        <dbReference type="ARBA" id="ARBA00078071"/>
    </source>
</evidence>
<evidence type="ECO:0000313" key="12">
    <source>
        <dbReference type="EMBL" id="CAG7822305.1"/>
    </source>
</evidence>
<dbReference type="SMART" id="SM01361">
    <property type="entry name" value="A2M_recep"/>
    <property type="match status" value="1"/>
</dbReference>
<dbReference type="Pfam" id="PF01835">
    <property type="entry name" value="MG2"/>
    <property type="match status" value="1"/>
</dbReference>
<dbReference type="Pfam" id="PF07703">
    <property type="entry name" value="A2M_BRD"/>
    <property type="match status" value="1"/>
</dbReference>
<dbReference type="InterPro" id="IPR050473">
    <property type="entry name" value="A2M/Complement_sys"/>
</dbReference>
<keyword evidence="4" id="KW-0325">Glycoprotein</keyword>
<feature type="domain" description="Alpha-2-macroglobulin bait region" evidence="10">
    <location>
        <begin position="484"/>
        <end position="629"/>
    </location>
</feature>
<dbReference type="InterPro" id="IPR041555">
    <property type="entry name" value="MG3"/>
</dbReference>
<organism evidence="12 13">
    <name type="scientific">Allacma fusca</name>
    <dbReference type="NCBI Taxonomy" id="39272"/>
    <lineage>
        <taxon>Eukaryota</taxon>
        <taxon>Metazoa</taxon>
        <taxon>Ecdysozoa</taxon>
        <taxon>Arthropoda</taxon>
        <taxon>Hexapoda</taxon>
        <taxon>Collembola</taxon>
        <taxon>Symphypleona</taxon>
        <taxon>Sminthuridae</taxon>
        <taxon>Allacma</taxon>
    </lineage>
</organism>
<dbReference type="Pfam" id="PF17791">
    <property type="entry name" value="MG3"/>
    <property type="match status" value="1"/>
</dbReference>
<gene>
    <name evidence="12" type="ORF">AFUS01_LOCUS32587</name>
</gene>
<evidence type="ECO:0000256" key="5">
    <source>
        <dbReference type="ARBA" id="ARBA00057615"/>
    </source>
</evidence>
<dbReference type="SMART" id="SM01419">
    <property type="entry name" value="Thiol-ester_cl"/>
    <property type="match status" value="1"/>
</dbReference>
<dbReference type="GO" id="GO:0004866">
    <property type="term" value="F:endopeptidase inhibitor activity"/>
    <property type="evidence" value="ECO:0007669"/>
    <property type="project" value="InterPro"/>
</dbReference>
<protein>
    <recommendedName>
        <fullName evidence="7">TEP1-F</fullName>
    </recommendedName>
</protein>
<evidence type="ECO:0000256" key="9">
    <source>
        <dbReference type="SAM" id="SignalP"/>
    </source>
</evidence>
<dbReference type="GO" id="GO:0005615">
    <property type="term" value="C:extracellular space"/>
    <property type="evidence" value="ECO:0007669"/>
    <property type="project" value="InterPro"/>
</dbReference>